<reference evidence="1" key="1">
    <citation type="journal article" date="2015" name="Nature">
        <title>Complex archaea that bridge the gap between prokaryotes and eukaryotes.</title>
        <authorList>
            <person name="Spang A."/>
            <person name="Saw J.H."/>
            <person name="Jorgensen S.L."/>
            <person name="Zaremba-Niedzwiedzka K."/>
            <person name="Martijn J."/>
            <person name="Lind A.E."/>
            <person name="van Eijk R."/>
            <person name="Schleper C."/>
            <person name="Guy L."/>
            <person name="Ettema T.J."/>
        </authorList>
    </citation>
    <scope>NUCLEOTIDE SEQUENCE</scope>
</reference>
<comment type="caution">
    <text evidence="1">The sequence shown here is derived from an EMBL/GenBank/DDBJ whole genome shotgun (WGS) entry which is preliminary data.</text>
</comment>
<gene>
    <name evidence="1" type="ORF">LCGC14_0387340</name>
</gene>
<evidence type="ECO:0000313" key="1">
    <source>
        <dbReference type="EMBL" id="KKN74692.1"/>
    </source>
</evidence>
<sequence length="144" mass="16536">MIDKDWHSPNSIRFTKPQVRWLIPRLQQLRNGEYPPDPRESGYTDQGIQGRQFRAGAAFETPAGIAAELDVRIQRAGIDGLLLELLYTVEPDDELFFLQHIASAMNEDIPRITKRIKNALAYCSGSGRKSRTYQQFIHHREGKQ</sequence>
<proteinExistence type="predicted"/>
<name>A0A0F9TIG6_9ZZZZ</name>
<protein>
    <submittedName>
        <fullName evidence="1">Uncharacterized protein</fullName>
    </submittedName>
</protein>
<organism evidence="1">
    <name type="scientific">marine sediment metagenome</name>
    <dbReference type="NCBI Taxonomy" id="412755"/>
    <lineage>
        <taxon>unclassified sequences</taxon>
        <taxon>metagenomes</taxon>
        <taxon>ecological metagenomes</taxon>
    </lineage>
</organism>
<dbReference type="AlphaFoldDB" id="A0A0F9TIG6"/>
<accession>A0A0F9TIG6</accession>
<dbReference type="EMBL" id="LAZR01000321">
    <property type="protein sequence ID" value="KKN74692.1"/>
    <property type="molecule type" value="Genomic_DNA"/>
</dbReference>